<dbReference type="EMBL" id="UYRV01005902">
    <property type="protein sequence ID" value="VDK53141.1"/>
    <property type="molecule type" value="Genomic_DNA"/>
</dbReference>
<reference evidence="2 3" key="1">
    <citation type="submission" date="2018-11" db="EMBL/GenBank/DDBJ databases">
        <authorList>
            <consortium name="Pathogen Informatics"/>
        </authorList>
    </citation>
    <scope>NUCLEOTIDE SEQUENCE [LARGE SCALE GENOMIC DNA]</scope>
</reference>
<dbReference type="AlphaFoldDB" id="A0A3P6SFY3"/>
<evidence type="ECO:0000313" key="3">
    <source>
        <dbReference type="Proteomes" id="UP000271889"/>
    </source>
</evidence>
<evidence type="ECO:0000313" key="2">
    <source>
        <dbReference type="EMBL" id="VDK53141.1"/>
    </source>
</evidence>
<gene>
    <name evidence="2" type="ORF">CGOC_LOCUS2591</name>
</gene>
<proteinExistence type="predicted"/>
<keyword evidence="3" id="KW-1185">Reference proteome</keyword>
<accession>A0A3P6SFY3</accession>
<organism evidence="2 3">
    <name type="scientific">Cylicostephanus goldi</name>
    <name type="common">Nematode worm</name>
    <dbReference type="NCBI Taxonomy" id="71465"/>
    <lineage>
        <taxon>Eukaryota</taxon>
        <taxon>Metazoa</taxon>
        <taxon>Ecdysozoa</taxon>
        <taxon>Nematoda</taxon>
        <taxon>Chromadorea</taxon>
        <taxon>Rhabditida</taxon>
        <taxon>Rhabditina</taxon>
        <taxon>Rhabditomorpha</taxon>
        <taxon>Strongyloidea</taxon>
        <taxon>Strongylidae</taxon>
        <taxon>Cylicostephanus</taxon>
    </lineage>
</organism>
<feature type="region of interest" description="Disordered" evidence="1">
    <location>
        <begin position="40"/>
        <end position="77"/>
    </location>
</feature>
<evidence type="ECO:0000256" key="1">
    <source>
        <dbReference type="SAM" id="MobiDB-lite"/>
    </source>
</evidence>
<sequence length="77" mass="8683">MENQRFKMGVVRPDHHDHTLSTSFENYTCIKAEWLRNIPDNASSSVKPSPDVRTLANEDTSDESLGEFGMPCGNDVR</sequence>
<dbReference type="Proteomes" id="UP000271889">
    <property type="component" value="Unassembled WGS sequence"/>
</dbReference>
<name>A0A3P6SFY3_CYLGO</name>
<protein>
    <submittedName>
        <fullName evidence="2">Uncharacterized protein</fullName>
    </submittedName>
</protein>